<dbReference type="AlphaFoldDB" id="A0A917TIS8"/>
<accession>A0A917TIS8</accession>
<reference evidence="1" key="1">
    <citation type="journal article" date="2014" name="Int. J. Syst. Evol. Microbiol.">
        <title>Complete genome sequence of Corynebacterium casei LMG S-19264T (=DSM 44701T), isolated from a smear-ripened cheese.</title>
        <authorList>
            <consortium name="US DOE Joint Genome Institute (JGI-PGF)"/>
            <person name="Walter F."/>
            <person name="Albersmeier A."/>
            <person name="Kalinowski J."/>
            <person name="Ruckert C."/>
        </authorList>
    </citation>
    <scope>NUCLEOTIDE SEQUENCE</scope>
    <source>
        <strain evidence="1">CGMCC 1.6333</strain>
    </source>
</reference>
<protein>
    <submittedName>
        <fullName evidence="1">Uncharacterized protein</fullName>
    </submittedName>
</protein>
<organism evidence="1 2">
    <name type="scientific">Paraliobacillus quinghaiensis</name>
    <dbReference type="NCBI Taxonomy" id="470815"/>
    <lineage>
        <taxon>Bacteria</taxon>
        <taxon>Bacillati</taxon>
        <taxon>Bacillota</taxon>
        <taxon>Bacilli</taxon>
        <taxon>Bacillales</taxon>
        <taxon>Bacillaceae</taxon>
        <taxon>Paraliobacillus</taxon>
    </lineage>
</organism>
<reference evidence="1" key="2">
    <citation type="submission" date="2020-09" db="EMBL/GenBank/DDBJ databases">
        <authorList>
            <person name="Sun Q."/>
            <person name="Zhou Y."/>
        </authorList>
    </citation>
    <scope>NUCLEOTIDE SEQUENCE</scope>
    <source>
        <strain evidence="1">CGMCC 1.6333</strain>
    </source>
</reference>
<name>A0A917TIS8_9BACI</name>
<proteinExistence type="predicted"/>
<dbReference type="Proteomes" id="UP000618460">
    <property type="component" value="Unassembled WGS sequence"/>
</dbReference>
<dbReference type="OrthoDB" id="2990781at2"/>
<comment type="caution">
    <text evidence="1">The sequence shown here is derived from an EMBL/GenBank/DDBJ whole genome shotgun (WGS) entry which is preliminary data.</text>
</comment>
<keyword evidence="2" id="KW-1185">Reference proteome</keyword>
<dbReference type="EMBL" id="BMLG01000002">
    <property type="protein sequence ID" value="GGM24411.1"/>
    <property type="molecule type" value="Genomic_DNA"/>
</dbReference>
<gene>
    <name evidence="1" type="ORF">GCM10011351_07710</name>
</gene>
<sequence length="133" mass="15281">MACGQQIENGIVLHNERTAPDDPFSGNKIVGIMDDKDDFINSWDSFNFEKDRPNVDFEEGAIIFAHTTENSCAKDINQLEISDNRLLIDTDQESGPCDDIGYQRTFIIQLDKEKLENVKTVVFENEEFRFVEQ</sequence>
<evidence type="ECO:0000313" key="2">
    <source>
        <dbReference type="Proteomes" id="UP000618460"/>
    </source>
</evidence>
<evidence type="ECO:0000313" key="1">
    <source>
        <dbReference type="EMBL" id="GGM24411.1"/>
    </source>
</evidence>
<dbReference type="RefSeq" id="WP_117153157.1">
    <property type="nucleotide sequence ID" value="NZ_BMLG01000002.1"/>
</dbReference>